<gene>
    <name evidence="2" type="ORF">HTAM1171_LOCUS4704</name>
</gene>
<feature type="compositionally biased region" description="Basic and acidic residues" evidence="1">
    <location>
        <begin position="7"/>
        <end position="24"/>
    </location>
</feature>
<feature type="compositionally biased region" description="Polar residues" evidence="1">
    <location>
        <begin position="371"/>
        <end position="384"/>
    </location>
</feature>
<dbReference type="EMBL" id="HBGV01007687">
    <property type="protein sequence ID" value="CAD9486416.1"/>
    <property type="molecule type" value="Transcribed_RNA"/>
</dbReference>
<organism evidence="2">
    <name type="scientific">Helicotheca tamesis</name>
    <dbReference type="NCBI Taxonomy" id="374047"/>
    <lineage>
        <taxon>Eukaryota</taxon>
        <taxon>Sar</taxon>
        <taxon>Stramenopiles</taxon>
        <taxon>Ochrophyta</taxon>
        <taxon>Bacillariophyta</taxon>
        <taxon>Mediophyceae</taxon>
        <taxon>Lithodesmiophycidae</taxon>
        <taxon>Lithodesmiales</taxon>
        <taxon>Lithodesmiaceae</taxon>
        <taxon>Helicotheca</taxon>
    </lineage>
</organism>
<feature type="compositionally biased region" description="Basic and acidic residues" evidence="1">
    <location>
        <begin position="337"/>
        <end position="370"/>
    </location>
</feature>
<sequence length="408" mass="44063">MYPNVTEMKEGARGRKRSREHDGGENNGEDNDENPPRTLNHTPSDSIKEVDDWGITDSSPSSSLSSVESLLSVPIDFILREIVPTTAHHTLNSNRRARRTLLSRGEACALIKTSQLSVEMDVLLSVAAQAMDKIVTCRQYQKDLLQIHNNHYLRPILPLLDVHGGKIALGAIDHVAREVGRVMTELASCCVTIRQFAEQNWSVAESLFDTLAETGGGGDSAEYDDGGGGGDYVRAGTAKRRRVPGRDLAKEKRVVAEVEEAVCDRIDALVGMAAVLPTDGNEGDGAIQNTEQFGLENVCLDDAFELATDNDTGHFLPLSELCKRLLGEEDVSSCSDKAPREHEKEKNRQNTGEKRGKSNKHVDDGSDDKCSQSSNARPDTTGSIDNAAAALAGLASSRPSISPADTDG</sequence>
<reference evidence="2" key="1">
    <citation type="submission" date="2021-01" db="EMBL/GenBank/DDBJ databases">
        <authorList>
            <person name="Corre E."/>
            <person name="Pelletier E."/>
            <person name="Niang G."/>
            <person name="Scheremetjew M."/>
            <person name="Finn R."/>
            <person name="Kale V."/>
            <person name="Holt S."/>
            <person name="Cochrane G."/>
            <person name="Meng A."/>
            <person name="Brown T."/>
            <person name="Cohen L."/>
        </authorList>
    </citation>
    <scope>NUCLEOTIDE SEQUENCE</scope>
    <source>
        <strain evidence="2">CCMP826</strain>
    </source>
</reference>
<evidence type="ECO:0000256" key="1">
    <source>
        <dbReference type="SAM" id="MobiDB-lite"/>
    </source>
</evidence>
<feature type="region of interest" description="Disordered" evidence="1">
    <location>
        <begin position="332"/>
        <end position="408"/>
    </location>
</feature>
<feature type="region of interest" description="Disordered" evidence="1">
    <location>
        <begin position="1"/>
        <end position="65"/>
    </location>
</feature>
<evidence type="ECO:0000313" key="2">
    <source>
        <dbReference type="EMBL" id="CAD9486416.1"/>
    </source>
</evidence>
<proteinExistence type="predicted"/>
<accession>A0A7S2MJ65</accession>
<name>A0A7S2MJ65_9STRA</name>
<dbReference type="AlphaFoldDB" id="A0A7S2MJ65"/>
<protein>
    <submittedName>
        <fullName evidence="2">Uncharacterized protein</fullName>
    </submittedName>
</protein>